<organism evidence="1 2">
    <name type="scientific">Scortum barcoo</name>
    <name type="common">barcoo grunter</name>
    <dbReference type="NCBI Taxonomy" id="214431"/>
    <lineage>
        <taxon>Eukaryota</taxon>
        <taxon>Metazoa</taxon>
        <taxon>Chordata</taxon>
        <taxon>Craniata</taxon>
        <taxon>Vertebrata</taxon>
        <taxon>Euteleostomi</taxon>
        <taxon>Actinopterygii</taxon>
        <taxon>Neopterygii</taxon>
        <taxon>Teleostei</taxon>
        <taxon>Neoteleostei</taxon>
        <taxon>Acanthomorphata</taxon>
        <taxon>Eupercaria</taxon>
        <taxon>Centrarchiformes</taxon>
        <taxon>Terapontoidei</taxon>
        <taxon>Terapontidae</taxon>
        <taxon>Scortum</taxon>
    </lineage>
</organism>
<protein>
    <submittedName>
        <fullName evidence="1">Uncharacterized protein</fullName>
    </submittedName>
</protein>
<accession>A0ACB8VT75</accession>
<evidence type="ECO:0000313" key="1">
    <source>
        <dbReference type="EMBL" id="KAI3358711.1"/>
    </source>
</evidence>
<evidence type="ECO:0000313" key="2">
    <source>
        <dbReference type="Proteomes" id="UP000831701"/>
    </source>
</evidence>
<reference evidence="1" key="1">
    <citation type="submission" date="2022-04" db="EMBL/GenBank/DDBJ databases">
        <title>Jade perch genome.</title>
        <authorList>
            <person name="Chao B."/>
        </authorList>
    </citation>
    <scope>NUCLEOTIDE SEQUENCE</scope>
    <source>
        <strain evidence="1">CB-2022</strain>
    </source>
</reference>
<dbReference type="EMBL" id="CM041548">
    <property type="protein sequence ID" value="KAI3358711.1"/>
    <property type="molecule type" value="Genomic_DNA"/>
</dbReference>
<dbReference type="Proteomes" id="UP000831701">
    <property type="component" value="Chromosome 18"/>
</dbReference>
<comment type="caution">
    <text evidence="1">The sequence shown here is derived from an EMBL/GenBank/DDBJ whole genome shotgun (WGS) entry which is preliminary data.</text>
</comment>
<keyword evidence="2" id="KW-1185">Reference proteome</keyword>
<name>A0ACB8VT75_9TELE</name>
<proteinExistence type="predicted"/>
<sequence length="549" mass="60161">MATVQVSEAEKVYILHGIRDDLRVDGRGCEDYRHMEIETDVVSNTDGSAKVTLGHTAVLVGIKAEIGKPRPMVPNEGYLEFFVDCSANATPEFEGRGGEELGTELSNTLYKVFNNKHSVDLKSLCISAGEHCWVLYVDVLLLQCDGNLYDAISVAIKAALFNTKIPRVHISADDEGGKEIELSDDPYDCMRLNVENVPCIVTLCKVGHRHVVDATLQEKACSVASLIISVTHKGTVTCTRKVGGGSLDPESIFEMTEVSSGLLLSHLASSHSSRCISVIRQVNVSGRHFTLRSWHSCSRKRVWERSDRKLASLVEINYCTVCFYIRLTMEFRGVCVLLGVLLLVNCSFQQTPPKRKPVKKVSLGSDTTRDAAIENLQKQIDDIVQEVNLLKEKQALQTDSHGSPPRIAWAPGTQLLERGWTLHYSGVAQGERRASWCGLAYSSPAQLPRVGVHPGEREGRFPRSRFRVGDRSLAVVCAYGPNSSTEYPAFLESLGGVPLDSAPTGDSIVLLGDFNAHVGNDSDTWRGVIGRNGLPDLNPKRCSVIGLCP</sequence>
<gene>
    <name evidence="1" type="ORF">L3Q82_015122</name>
</gene>